<evidence type="ECO:0000313" key="1">
    <source>
        <dbReference type="EMBL" id="CAK0787226.1"/>
    </source>
</evidence>
<dbReference type="EMBL" id="CAUYUE010000016">
    <property type="protein sequence ID" value="CAK0787226.1"/>
    <property type="molecule type" value="Genomic_DNA"/>
</dbReference>
<dbReference type="AlphaFoldDB" id="A0AAV1IK72"/>
<proteinExistence type="predicted"/>
<reference evidence="1 2" key="1">
    <citation type="submission" date="2023-10" db="EMBL/GenBank/DDBJ databases">
        <authorList>
            <person name="Maclean D."/>
            <person name="Macfadyen A."/>
        </authorList>
    </citation>
    <scope>NUCLEOTIDE SEQUENCE [LARGE SCALE GENOMIC DNA]</scope>
</reference>
<gene>
    <name evidence="1" type="ORF">CVIRNUC_010442</name>
</gene>
<name>A0AAV1IK72_9CHLO</name>
<evidence type="ECO:0000313" key="2">
    <source>
        <dbReference type="Proteomes" id="UP001314263"/>
    </source>
</evidence>
<comment type="caution">
    <text evidence="1">The sequence shown here is derived from an EMBL/GenBank/DDBJ whole genome shotgun (WGS) entry which is preliminary data.</text>
</comment>
<organism evidence="1 2">
    <name type="scientific">Coccomyxa viridis</name>
    <dbReference type="NCBI Taxonomy" id="1274662"/>
    <lineage>
        <taxon>Eukaryota</taxon>
        <taxon>Viridiplantae</taxon>
        <taxon>Chlorophyta</taxon>
        <taxon>core chlorophytes</taxon>
        <taxon>Trebouxiophyceae</taxon>
        <taxon>Trebouxiophyceae incertae sedis</taxon>
        <taxon>Coccomyxaceae</taxon>
        <taxon>Coccomyxa</taxon>
    </lineage>
</organism>
<accession>A0AAV1IK72</accession>
<dbReference type="Proteomes" id="UP001314263">
    <property type="component" value="Unassembled WGS sequence"/>
</dbReference>
<protein>
    <submittedName>
        <fullName evidence="1">Uncharacterized protein</fullName>
    </submittedName>
</protein>
<sequence length="113" mass="12003">MGCASSRATVGRNGEDTVAGQYEVGAVGQSPQISDDTALPAPGKRHLAQRARRGSVSAEVKSFSATKVEALNLRKSLQTEDNLIGALRHCFLFQGRVRRGTTSMSSRAASLKL</sequence>
<keyword evidence="2" id="KW-1185">Reference proteome</keyword>